<dbReference type="OrthoDB" id="185373at2759"/>
<dbReference type="Pfam" id="PF23276">
    <property type="entry name" value="TPR_24"/>
    <property type="match status" value="1"/>
</dbReference>
<name>A0A6P6WLS9_COFAR</name>
<dbReference type="Proteomes" id="UP001652660">
    <property type="component" value="Chromosome 3e"/>
</dbReference>
<feature type="compositionally biased region" description="Basic and acidic residues" evidence="4">
    <location>
        <begin position="174"/>
        <end position="184"/>
    </location>
</feature>
<dbReference type="PROSITE" id="PS51375">
    <property type="entry name" value="PPR"/>
    <property type="match status" value="12"/>
</dbReference>
<reference evidence="7" key="2">
    <citation type="submission" date="2025-08" db="UniProtKB">
        <authorList>
            <consortium name="RefSeq"/>
        </authorList>
    </citation>
    <scope>IDENTIFICATION</scope>
    <source>
        <tissue evidence="7">Leaves</tissue>
    </source>
</reference>
<dbReference type="Gene3D" id="1.25.40.10">
    <property type="entry name" value="Tetratricopeptide repeat domain"/>
    <property type="match status" value="6"/>
</dbReference>
<feature type="domain" description="Pentatricopeptide repeat-containing protein-mitochondrial" evidence="5">
    <location>
        <begin position="587"/>
        <end position="703"/>
    </location>
</feature>
<keyword evidence="6" id="KW-1185">Reference proteome</keyword>
<dbReference type="PANTHER" id="PTHR47447:SF17">
    <property type="entry name" value="OS12G0638900 PROTEIN"/>
    <property type="match status" value="1"/>
</dbReference>
<proteinExistence type="inferred from homology"/>
<feature type="repeat" description="PPR" evidence="3">
    <location>
        <begin position="269"/>
        <end position="303"/>
    </location>
</feature>
<evidence type="ECO:0000256" key="3">
    <source>
        <dbReference type="PROSITE-ProRule" id="PRU00708"/>
    </source>
</evidence>
<reference evidence="6" key="1">
    <citation type="journal article" date="2025" name="Foods">
        <title>Unveiling the Microbial Signatures of Arabica Coffee Cherries: Insights into Ripeness Specific Diversity, Functional Traits, and Implications for Quality and Safety.</title>
        <authorList>
            <consortium name="RefSeq"/>
            <person name="Tenea G.N."/>
            <person name="Cifuentes V."/>
            <person name="Reyes P."/>
            <person name="Cevallos-Vallejos M."/>
        </authorList>
    </citation>
    <scope>NUCLEOTIDE SEQUENCE [LARGE SCALE GENOMIC DNA]</scope>
</reference>
<feature type="repeat" description="PPR" evidence="3">
    <location>
        <begin position="304"/>
        <end position="338"/>
    </location>
</feature>
<evidence type="ECO:0000256" key="2">
    <source>
        <dbReference type="ARBA" id="ARBA00022737"/>
    </source>
</evidence>
<organism evidence="6 7">
    <name type="scientific">Coffea arabica</name>
    <name type="common">Arabian coffee</name>
    <dbReference type="NCBI Taxonomy" id="13443"/>
    <lineage>
        <taxon>Eukaryota</taxon>
        <taxon>Viridiplantae</taxon>
        <taxon>Streptophyta</taxon>
        <taxon>Embryophyta</taxon>
        <taxon>Tracheophyta</taxon>
        <taxon>Spermatophyta</taxon>
        <taxon>Magnoliopsida</taxon>
        <taxon>eudicotyledons</taxon>
        <taxon>Gunneridae</taxon>
        <taxon>Pentapetalae</taxon>
        <taxon>asterids</taxon>
        <taxon>lamiids</taxon>
        <taxon>Gentianales</taxon>
        <taxon>Rubiaceae</taxon>
        <taxon>Ixoroideae</taxon>
        <taxon>Gardenieae complex</taxon>
        <taxon>Bertiereae - Coffeeae clade</taxon>
        <taxon>Coffeeae</taxon>
        <taxon>Coffea</taxon>
    </lineage>
</organism>
<evidence type="ECO:0000313" key="7">
    <source>
        <dbReference type="RefSeq" id="XP_027116399.1"/>
    </source>
</evidence>
<dbReference type="Pfam" id="PF13041">
    <property type="entry name" value="PPR_2"/>
    <property type="match status" value="2"/>
</dbReference>
<dbReference type="GeneID" id="113734205"/>
<dbReference type="InterPro" id="IPR011990">
    <property type="entry name" value="TPR-like_helical_dom_sf"/>
</dbReference>
<feature type="repeat" description="PPR" evidence="3">
    <location>
        <begin position="398"/>
        <end position="432"/>
    </location>
</feature>
<feature type="repeat" description="PPR" evidence="3">
    <location>
        <begin position="711"/>
        <end position="745"/>
    </location>
</feature>
<dbReference type="Pfam" id="PF01535">
    <property type="entry name" value="PPR"/>
    <property type="match status" value="1"/>
</dbReference>
<evidence type="ECO:0000313" key="6">
    <source>
        <dbReference type="Proteomes" id="UP001652660"/>
    </source>
</evidence>
<dbReference type="RefSeq" id="XP_027116399.1">
    <property type="nucleotide sequence ID" value="XM_027260598.2"/>
</dbReference>
<feature type="repeat" description="PPR" evidence="3">
    <location>
        <begin position="815"/>
        <end position="849"/>
    </location>
</feature>
<sequence length="938" mass="106184">MFVKFQHFDATTNCFYSLGSTKTTPSINKGVSVRPLEKQNDHKLRIGKLQQQQKVSHNSKFGQKNGGKNGFMKNPDGKFDKDENFGVKFVERSGHGSQSSELSDENNGNFRMIQNGFVGNLDGNIGKHESLEGKCSPNGGHSVVLEKSHNKSSPSKNGENHGLKIRIKGFSGKPDGKTRKERRIESETDGVVVEKVQTKCSMKWLRYGGCIPAIMQALQGVSNLDEAFKPWEKSLNNKEISIILKEQEGWKRALDIFEWFKRKGCYEVNVIHYNIMLRILGKARRWDEVERLWDEMSERKIEPINSTYGTLIDVYSKGGRRKDAMNWLELMNKQGMEPDEVTLGIVVQTYKKAGEFKKAEEFFKMWSTGKSAAVGQGNGRLGSSGATKCDSQTPVSLSLIMYNTLIDTYAKSGQVNEACQTFDQMLREGIVPTTVTFNTMIHMYGNNGQLEEVASLMRKMEDLQCPPDTRTHNILISLHAKHDNIIAAANYFKKMKEASIEPDVVSYRTLVYAFSIRHMVGQVAELISEMDESGLEIDEFTQSALSRMYVEAGMLEKSWLWFQRFHLSGNMTSECYSANIDAFGERGHVAEAEQVFKCCQERKKLSVLVFNVMIKAYGISKKYDEACCSFDSMELHGVLPDRCSYNSLIQMLSSTDMPEKAKDYVRKMQETGLVDDCVPYCAVISSFVKLGKLSMAVGLYKEMISFDIQPDVVVYGVLINAFADTGSVKETTIYVNEMRNAGIPPNAVICNCLIKLYTKVGYLREAQETYQMLQSFEVGPDVYSSNCMIDLYSERSMIRRAEEVFEDLKRKGHANEFSYAMMLCMYRKNGRFPEAIEIAQKMRELGLLTDLLSFNNVLVLYASDGRYKEATEIFKEMLISAIQPDNSTFKALGIILVKCGVSREAIRKLEQIRKKDSKRGLHRWRSTLFSVIGMSVNS</sequence>
<comment type="similarity">
    <text evidence="1">Belongs to the PPR family. P subfamily.</text>
</comment>
<dbReference type="SUPFAM" id="SSF48452">
    <property type="entry name" value="TPR-like"/>
    <property type="match status" value="1"/>
</dbReference>
<dbReference type="InterPro" id="IPR057027">
    <property type="entry name" value="TPR_mt"/>
</dbReference>
<dbReference type="AlphaFoldDB" id="A0A6P6WLS9"/>
<feature type="region of interest" description="Disordered" evidence="4">
    <location>
        <begin position="146"/>
        <end position="184"/>
    </location>
</feature>
<feature type="repeat" description="PPR" evidence="3">
    <location>
        <begin position="433"/>
        <end position="467"/>
    </location>
</feature>
<gene>
    <name evidence="7" type="primary">LOC113734205</name>
</gene>
<accession>A0A6P6WLS9</accession>
<feature type="repeat" description="PPR" evidence="3">
    <location>
        <begin position="641"/>
        <end position="675"/>
    </location>
</feature>
<feature type="repeat" description="PPR" evidence="3">
    <location>
        <begin position="468"/>
        <end position="502"/>
    </location>
</feature>
<dbReference type="NCBIfam" id="TIGR00756">
    <property type="entry name" value="PPR"/>
    <property type="match status" value="9"/>
</dbReference>
<feature type="region of interest" description="Disordered" evidence="4">
    <location>
        <begin position="49"/>
        <end position="78"/>
    </location>
</feature>
<dbReference type="Pfam" id="PF13812">
    <property type="entry name" value="PPR_3"/>
    <property type="match status" value="2"/>
</dbReference>
<dbReference type="PANTHER" id="PTHR47447">
    <property type="entry name" value="OS03G0856100 PROTEIN"/>
    <property type="match status" value="1"/>
</dbReference>
<feature type="repeat" description="PPR" evidence="3">
    <location>
        <begin position="850"/>
        <end position="884"/>
    </location>
</feature>
<evidence type="ECO:0000256" key="4">
    <source>
        <dbReference type="SAM" id="MobiDB-lite"/>
    </source>
</evidence>
<feature type="repeat" description="PPR" evidence="3">
    <location>
        <begin position="746"/>
        <end position="780"/>
    </location>
</feature>
<feature type="repeat" description="PPR" evidence="3">
    <location>
        <begin position="676"/>
        <end position="710"/>
    </location>
</feature>
<evidence type="ECO:0000259" key="5">
    <source>
        <dbReference type="Pfam" id="PF23276"/>
    </source>
</evidence>
<keyword evidence="2" id="KW-0677">Repeat</keyword>
<feature type="repeat" description="PPR" evidence="3">
    <location>
        <begin position="606"/>
        <end position="640"/>
    </location>
</feature>
<dbReference type="SUPFAM" id="SSF81901">
    <property type="entry name" value="HCP-like"/>
    <property type="match status" value="1"/>
</dbReference>
<protein>
    <submittedName>
        <fullName evidence="7">Pentatricopeptide repeat-containing protein At3g23020</fullName>
    </submittedName>
</protein>
<dbReference type="InterPro" id="IPR002885">
    <property type="entry name" value="PPR_rpt"/>
</dbReference>
<evidence type="ECO:0000256" key="1">
    <source>
        <dbReference type="ARBA" id="ARBA00007626"/>
    </source>
</evidence>